<evidence type="ECO:0000256" key="1">
    <source>
        <dbReference type="SAM" id="MobiDB-lite"/>
    </source>
</evidence>
<organism evidence="2 3">
    <name type="scientific">Streptomyces castrisilvae</name>
    <dbReference type="NCBI Taxonomy" id="3033811"/>
    <lineage>
        <taxon>Bacteria</taxon>
        <taxon>Bacillati</taxon>
        <taxon>Actinomycetota</taxon>
        <taxon>Actinomycetes</taxon>
        <taxon>Kitasatosporales</taxon>
        <taxon>Streptomycetaceae</taxon>
        <taxon>Streptomyces</taxon>
    </lineage>
</organism>
<sequence length="440" mass="44866">MSGQGSLLRDERAVAPAVVPPFHAAAALPAAAIQRAWRLEALLGDPRDRANPYGHHALAHQGGRRLLSALAGIVEAEIRPAGKGGHFTGGDVMAAALRPLFRRDLEHGHAAVTTVLSAEGPDGPLPDRSVELARLLGPVALAAAAGTALRAAVRAVAEGERRTPGLSRWRASLARSFADLLACESLTAVALRSLSRSPGTGRALRAAAGCVVPALAAEILDEAVLTLGECGHGPDSPALRWCLRTAAGVSRVREASGTADCRAQLIRALPSSAGPGGGRAANRPGTVRGDAVAGGEVPPVDWEAELHGVLDAAAARGGPGAAGAASGQVRAARRLLAERRLLTGPERGVPGAGAAAAERYAQLLMVCVVLAVGRDAAAYGGSRFLASGGWAPVALARGVQRLGLPPVGPFEAAQAGVEAELARRDRLSADTDLHATRILW</sequence>
<accession>A0ABY9HX08</accession>
<gene>
    <name evidence="2" type="ORF">P8A18_33935</name>
</gene>
<name>A0ABY9HX08_9ACTN</name>
<reference evidence="2 3" key="1">
    <citation type="submission" date="2023-03" db="EMBL/GenBank/DDBJ databases">
        <title>Isolation and description of six Streptomyces strains from soil environments, able to metabolize different microbial glucans.</title>
        <authorList>
            <person name="Widen T."/>
            <person name="Larsbrink J."/>
        </authorList>
    </citation>
    <scope>NUCLEOTIDE SEQUENCE [LARGE SCALE GENOMIC DNA]</scope>
    <source>
        <strain evidence="2 3">Mut1</strain>
        <plasmid evidence="2 3">unnamed1</plasmid>
    </source>
</reference>
<proteinExistence type="predicted"/>
<geneLocation type="plasmid" evidence="2 3">
    <name>unnamed1</name>
</geneLocation>
<keyword evidence="3" id="KW-1185">Reference proteome</keyword>
<evidence type="ECO:0000313" key="3">
    <source>
        <dbReference type="Proteomes" id="UP001239522"/>
    </source>
</evidence>
<dbReference type="Proteomes" id="UP001239522">
    <property type="component" value="Plasmid unnamed1"/>
</dbReference>
<dbReference type="EMBL" id="CP120998">
    <property type="protein sequence ID" value="WLQ38518.1"/>
    <property type="molecule type" value="Genomic_DNA"/>
</dbReference>
<dbReference type="RefSeq" id="WP_306061624.1">
    <property type="nucleotide sequence ID" value="NZ_CP120998.1"/>
</dbReference>
<keyword evidence="2" id="KW-0614">Plasmid</keyword>
<evidence type="ECO:0000313" key="2">
    <source>
        <dbReference type="EMBL" id="WLQ38518.1"/>
    </source>
</evidence>
<protein>
    <submittedName>
        <fullName evidence="2">Uncharacterized protein</fullName>
    </submittedName>
</protein>
<feature type="region of interest" description="Disordered" evidence="1">
    <location>
        <begin position="272"/>
        <end position="294"/>
    </location>
</feature>